<evidence type="ECO:0000313" key="5">
    <source>
        <dbReference type="Proteomes" id="UP000662904"/>
    </source>
</evidence>
<dbReference type="GO" id="GO:0051604">
    <property type="term" value="P:protein maturation"/>
    <property type="evidence" value="ECO:0007669"/>
    <property type="project" value="TreeGrafter"/>
</dbReference>
<name>A0A8A0RL45_9FIRM</name>
<dbReference type="InterPro" id="IPR036921">
    <property type="entry name" value="PurM-like_N_sf"/>
</dbReference>
<dbReference type="PANTHER" id="PTHR30303">
    <property type="entry name" value="HYDROGENASE ISOENZYMES FORMATION PROTEIN HYPE"/>
    <property type="match status" value="1"/>
</dbReference>
<evidence type="ECO:0000259" key="2">
    <source>
        <dbReference type="Pfam" id="PF00586"/>
    </source>
</evidence>
<evidence type="ECO:0000259" key="3">
    <source>
        <dbReference type="Pfam" id="PF02769"/>
    </source>
</evidence>
<keyword evidence="5" id="KW-1185">Reference proteome</keyword>
<dbReference type="AlphaFoldDB" id="A0A8A0RL45"/>
<dbReference type="InterPro" id="IPR036676">
    <property type="entry name" value="PurM-like_C_sf"/>
</dbReference>
<comment type="similarity">
    <text evidence="1">Belongs to the HypE family.</text>
</comment>
<gene>
    <name evidence="4" type="primary">hypE</name>
    <name evidence="4" type="ORF">H0A61_00945</name>
</gene>
<protein>
    <submittedName>
        <fullName evidence="4">Carbamoyl dehydratase HypE</fullName>
        <ecNumber evidence="4">4.2.1.-</ecNumber>
    </submittedName>
</protein>
<proteinExistence type="inferred from homology"/>
<dbReference type="GO" id="GO:0016829">
    <property type="term" value="F:lyase activity"/>
    <property type="evidence" value="ECO:0007669"/>
    <property type="project" value="UniProtKB-KW"/>
</dbReference>
<dbReference type="Pfam" id="PF02769">
    <property type="entry name" value="AIRS_C"/>
    <property type="match status" value="1"/>
</dbReference>
<dbReference type="SUPFAM" id="SSF56042">
    <property type="entry name" value="PurM C-terminal domain-like"/>
    <property type="match status" value="1"/>
</dbReference>
<dbReference type="InterPro" id="IPR016188">
    <property type="entry name" value="PurM-like_N"/>
</dbReference>
<dbReference type="InterPro" id="IPR011854">
    <property type="entry name" value="HypE"/>
</dbReference>
<dbReference type="KEGG" id="kme:H0A61_00945"/>
<sequence>MKPGKVPPEILEKSIFPFLGTKRPEVLVHSKIGEDCSVIDFGEYVCVLSTDPITGADKEIGRLAVHISCNDLAANGAEPIGIMVTILFPDGTEEDKIKGVMEQIHNTALEINAEVLGGHTEITSSVSRIVVSATAIGRALKREYVTSSGARAGDDVILTKKAGLEGTAIIASDFEEFLKGKMSPEEIERAKGFINYISVIPEGRIGAKNGATAMHDVTEGGVLGAAYEIALASKVGITLREDRIPVHPETLKICQIFNLNPLGLISSGSMLITAPDGNRIISALKEAGIEGTIIGKVTEEGFRIVDKEGKERPFTPPERDELYKIL</sequence>
<dbReference type="CDD" id="cd06061">
    <property type="entry name" value="PurM-like1"/>
    <property type="match status" value="1"/>
</dbReference>
<dbReference type="Pfam" id="PF00586">
    <property type="entry name" value="AIRS"/>
    <property type="match status" value="1"/>
</dbReference>
<dbReference type="PANTHER" id="PTHR30303:SF4">
    <property type="entry name" value="HYDROGENASE EXPRESSION_FORMATION PROTEIN HYPE"/>
    <property type="match status" value="1"/>
</dbReference>
<keyword evidence="4" id="KW-0456">Lyase</keyword>
<dbReference type="RefSeq" id="WP_206708818.1">
    <property type="nucleotide sequence ID" value="NZ_CP059066.1"/>
</dbReference>
<evidence type="ECO:0000256" key="1">
    <source>
        <dbReference type="ARBA" id="ARBA00006243"/>
    </source>
</evidence>
<organism evidence="4 5">
    <name type="scientific">Koleobacter methoxysyntrophicus</name>
    <dbReference type="NCBI Taxonomy" id="2751313"/>
    <lineage>
        <taxon>Bacteria</taxon>
        <taxon>Bacillati</taxon>
        <taxon>Bacillota</taxon>
        <taxon>Clostridia</taxon>
        <taxon>Koleobacterales</taxon>
        <taxon>Koleobacteraceae</taxon>
        <taxon>Koleobacter</taxon>
    </lineage>
</organism>
<dbReference type="InterPro" id="IPR010918">
    <property type="entry name" value="PurM-like_C_dom"/>
</dbReference>
<feature type="domain" description="PurM-like C-terminal" evidence="3">
    <location>
        <begin position="151"/>
        <end position="302"/>
    </location>
</feature>
<evidence type="ECO:0000313" key="4">
    <source>
        <dbReference type="EMBL" id="QSQ08612.1"/>
    </source>
</evidence>
<feature type="domain" description="PurM-like N-terminal" evidence="2">
    <location>
        <begin position="33"/>
        <end position="138"/>
    </location>
</feature>
<dbReference type="SUPFAM" id="SSF55326">
    <property type="entry name" value="PurM N-terminal domain-like"/>
    <property type="match status" value="1"/>
</dbReference>
<dbReference type="Gene3D" id="3.90.650.10">
    <property type="entry name" value="PurM-like C-terminal domain"/>
    <property type="match status" value="1"/>
</dbReference>
<accession>A0A8A0RL45</accession>
<reference evidence="4" key="1">
    <citation type="submission" date="2020-07" db="EMBL/GenBank/DDBJ databases">
        <title>Koleobacter methoxysyntrophicus gen. nov., sp. nov., a novel anaerobic bacterium isolated from deep subsurface oil field and proposal of Koleobacterales ord. nov. in the phylum Firmicutes.</title>
        <authorList>
            <person name="Sakamoto S."/>
            <person name="Tamaki H."/>
        </authorList>
    </citation>
    <scope>NUCLEOTIDE SEQUENCE</scope>
    <source>
        <strain evidence="4">NRmbB1</strain>
    </source>
</reference>
<dbReference type="Proteomes" id="UP000662904">
    <property type="component" value="Chromosome"/>
</dbReference>
<dbReference type="EC" id="4.2.1.-" evidence="4"/>
<dbReference type="Gene3D" id="3.30.1330.10">
    <property type="entry name" value="PurM-like, N-terminal domain"/>
    <property type="match status" value="1"/>
</dbReference>
<dbReference type="EMBL" id="CP059066">
    <property type="protein sequence ID" value="QSQ08612.1"/>
    <property type="molecule type" value="Genomic_DNA"/>
</dbReference>
<dbReference type="PIRSF" id="PIRSF005644">
    <property type="entry name" value="Hdrgns_mtr_HypE"/>
    <property type="match status" value="1"/>
</dbReference>